<gene>
    <name evidence="6" type="ORF">GCM10007390_32760</name>
</gene>
<proteinExistence type="predicted"/>
<dbReference type="Pfam" id="PF00034">
    <property type="entry name" value="Cytochrom_C"/>
    <property type="match status" value="1"/>
</dbReference>
<dbReference type="RefSeq" id="WP_229581040.1">
    <property type="nucleotide sequence ID" value="NZ_BMXF01000003.1"/>
</dbReference>
<accession>A0A8J3D5C4</accession>
<dbReference type="InterPro" id="IPR036909">
    <property type="entry name" value="Cyt_c-like_dom_sf"/>
</dbReference>
<dbReference type="Gene3D" id="1.10.760.10">
    <property type="entry name" value="Cytochrome c-like domain"/>
    <property type="match status" value="2"/>
</dbReference>
<dbReference type="InterPro" id="IPR051459">
    <property type="entry name" value="Cytochrome_c-type_DH"/>
</dbReference>
<evidence type="ECO:0000256" key="4">
    <source>
        <dbReference type="PROSITE-ProRule" id="PRU00433"/>
    </source>
</evidence>
<dbReference type="InterPro" id="IPR009056">
    <property type="entry name" value="Cyt_c-like_dom"/>
</dbReference>
<dbReference type="SUPFAM" id="SSF46626">
    <property type="entry name" value="Cytochrome c"/>
    <property type="match status" value="2"/>
</dbReference>
<keyword evidence="1 4" id="KW-0349">Heme</keyword>
<feature type="domain" description="Cytochrome c" evidence="5">
    <location>
        <begin position="189"/>
        <end position="279"/>
    </location>
</feature>
<dbReference type="GO" id="GO:0046872">
    <property type="term" value="F:metal ion binding"/>
    <property type="evidence" value="ECO:0007669"/>
    <property type="project" value="UniProtKB-KW"/>
</dbReference>
<dbReference type="AlphaFoldDB" id="A0A8J3D5C4"/>
<organism evidence="6 7">
    <name type="scientific">Persicitalea jodogahamensis</name>
    <dbReference type="NCBI Taxonomy" id="402147"/>
    <lineage>
        <taxon>Bacteria</taxon>
        <taxon>Pseudomonadati</taxon>
        <taxon>Bacteroidota</taxon>
        <taxon>Cytophagia</taxon>
        <taxon>Cytophagales</taxon>
        <taxon>Spirosomataceae</taxon>
        <taxon>Persicitalea</taxon>
    </lineage>
</organism>
<keyword evidence="3 4" id="KW-0408">Iron</keyword>
<comment type="caution">
    <text evidence="6">The sequence shown here is derived from an EMBL/GenBank/DDBJ whole genome shotgun (WGS) entry which is preliminary data.</text>
</comment>
<dbReference type="EMBL" id="BMXF01000003">
    <property type="protein sequence ID" value="GHB76303.1"/>
    <property type="molecule type" value="Genomic_DNA"/>
</dbReference>
<dbReference type="GO" id="GO:0020037">
    <property type="term" value="F:heme binding"/>
    <property type="evidence" value="ECO:0007669"/>
    <property type="project" value="InterPro"/>
</dbReference>
<dbReference type="PROSITE" id="PS51007">
    <property type="entry name" value="CYTC"/>
    <property type="match status" value="1"/>
</dbReference>
<dbReference type="PANTHER" id="PTHR35008">
    <property type="entry name" value="BLL4482 PROTEIN-RELATED"/>
    <property type="match status" value="1"/>
</dbReference>
<evidence type="ECO:0000256" key="1">
    <source>
        <dbReference type="ARBA" id="ARBA00022617"/>
    </source>
</evidence>
<sequence>MNSLPPFVKTATLMLIVTAGLLVAFDFRAGYTTNAYQLVESAGSDSLWRAPKLADIPKNAEGTLILYGRELVAQTAMYLGPKGSVKQNTNGMNCQNCHLEAGTKIMGNNYAAVFATYPKYRTRSGSVESVIKRISDCFERSLNGTAPDSSSREMRAMVAYMRWLGQDVPKGVTPKGTGLEKLPFLDRAADPEKGSLIYKAKCQVCHGANGEGLIMPGAAVYVYPPLWGEHSYNDGAGLYRLGSFAGYVKNNMPFGATYLAPQLTDEEAWDLAAFVNSRPHPHKDQNGDWKDVSKKPIDAPYGPYADSFSERQHKYGPFRAIVEARKADK</sequence>
<dbReference type="GO" id="GO:0009055">
    <property type="term" value="F:electron transfer activity"/>
    <property type="evidence" value="ECO:0007669"/>
    <property type="project" value="InterPro"/>
</dbReference>
<keyword evidence="7" id="KW-1185">Reference proteome</keyword>
<evidence type="ECO:0000313" key="6">
    <source>
        <dbReference type="EMBL" id="GHB76303.1"/>
    </source>
</evidence>
<dbReference type="Proteomes" id="UP000598271">
    <property type="component" value="Unassembled WGS sequence"/>
</dbReference>
<name>A0A8J3D5C4_9BACT</name>
<evidence type="ECO:0000259" key="5">
    <source>
        <dbReference type="PROSITE" id="PS51007"/>
    </source>
</evidence>
<dbReference type="PANTHER" id="PTHR35008:SF9">
    <property type="entry name" value="CYTOCHROME C DOMAIN-CONTAINING PROTEIN"/>
    <property type="match status" value="1"/>
</dbReference>
<protein>
    <recommendedName>
        <fullName evidence="5">Cytochrome c domain-containing protein</fullName>
    </recommendedName>
</protein>
<dbReference type="Pfam" id="PF21342">
    <property type="entry name" value="SoxA-TsdA_cyt-c"/>
    <property type="match status" value="1"/>
</dbReference>
<evidence type="ECO:0000256" key="3">
    <source>
        <dbReference type="ARBA" id="ARBA00023004"/>
    </source>
</evidence>
<evidence type="ECO:0000313" key="7">
    <source>
        <dbReference type="Proteomes" id="UP000598271"/>
    </source>
</evidence>
<evidence type="ECO:0000256" key="2">
    <source>
        <dbReference type="ARBA" id="ARBA00022723"/>
    </source>
</evidence>
<reference evidence="6 7" key="1">
    <citation type="journal article" date="2014" name="Int. J. Syst. Evol. Microbiol.">
        <title>Complete genome sequence of Corynebacterium casei LMG S-19264T (=DSM 44701T), isolated from a smear-ripened cheese.</title>
        <authorList>
            <consortium name="US DOE Joint Genome Institute (JGI-PGF)"/>
            <person name="Walter F."/>
            <person name="Albersmeier A."/>
            <person name="Kalinowski J."/>
            <person name="Ruckert C."/>
        </authorList>
    </citation>
    <scope>NUCLEOTIDE SEQUENCE [LARGE SCALE GENOMIC DNA]</scope>
    <source>
        <strain evidence="6 7">KCTC 12866</strain>
    </source>
</reference>
<keyword evidence="2 4" id="KW-0479">Metal-binding</keyword>